<proteinExistence type="predicted"/>
<name>A0A976M6T2_THEOR</name>
<dbReference type="EMBL" id="CP056065">
    <property type="protein sequence ID" value="UKJ88229.1"/>
    <property type="molecule type" value="Genomic_DNA"/>
</dbReference>
<dbReference type="Proteomes" id="UP000244803">
    <property type="component" value="Chromosome 1"/>
</dbReference>
<dbReference type="AlphaFoldDB" id="A0A976M6T2"/>
<evidence type="ECO:0000313" key="2">
    <source>
        <dbReference type="Proteomes" id="UP000244803"/>
    </source>
</evidence>
<reference evidence="1" key="1">
    <citation type="submission" date="2022-07" db="EMBL/GenBank/DDBJ databases">
        <title>Evaluation of T. orientalis genome assembly methods using nanopore sequencing and analysis of variation between genomes.</title>
        <authorList>
            <person name="Yam J."/>
            <person name="Micallef M.L."/>
            <person name="Liu M."/>
            <person name="Djordjevic S.P."/>
            <person name="Bogema D.R."/>
            <person name="Jenkins C."/>
        </authorList>
    </citation>
    <scope>NUCLEOTIDE SEQUENCE</scope>
    <source>
        <strain evidence="1">Fish Creek</strain>
    </source>
</reference>
<accession>A0A976M6T2</accession>
<organism evidence="1 2">
    <name type="scientific">Theileria orientalis</name>
    <dbReference type="NCBI Taxonomy" id="68886"/>
    <lineage>
        <taxon>Eukaryota</taxon>
        <taxon>Sar</taxon>
        <taxon>Alveolata</taxon>
        <taxon>Apicomplexa</taxon>
        <taxon>Aconoidasida</taxon>
        <taxon>Piroplasmida</taxon>
        <taxon>Theileriidae</taxon>
        <taxon>Theileria</taxon>
    </lineage>
</organism>
<protein>
    <submittedName>
        <fullName evidence="1">Uncharacterized protein</fullName>
    </submittedName>
</protein>
<gene>
    <name evidence="1" type="ORF">MACJ_000673</name>
</gene>
<evidence type="ECO:0000313" key="1">
    <source>
        <dbReference type="EMBL" id="UKJ88229.1"/>
    </source>
</evidence>
<dbReference type="OrthoDB" id="366081at2759"/>
<sequence>MNIPPFLKIPTNLLNKFPTGSIPPLNIKKVVYADSTNVEINTFNKKNDKIPPVKYKFGSFDSILNLNLDDSIDFIHVFLTNTEYCPKNCLVHNLNSLSSDSIDCIRLKPKDSSSINHRILSFDDLLNFTHLSKLISAITNSDRRLWILVPHLTKLFLEKEYHSSELESTKNYLYSQFVVLTSLLVFKRNSLNLSVTLIGNSGSRIKLADKSFSLENFPELEYKVLKNIELILSRDELCLNNEECLLFLKTLSLVTNANDNVVKSLTSHIEVNNISLGQMCSFLHTLSLLPVSETLSFVDLSKTTLERITESVKSGVELAKSSIPEICHYFYLTGDLEHEMLDIMFDDIVHRRIEFECARDFYRVTFPLAISGRTSSPELSKWILNQLATRCDTYINDVSKFLFVLMSVASSIKIDYSKPKLDENLKTMDIETDIYEKALMYLNESTRGPYFPSERSALLYLFDKAMELLEKCNDHQFVQLTQALTHKLVKMNTSMKLKLLNECKKRVNTLSVGGIPHILQFVVWMYGNKNPDLVATLTMYMERILSDIATYNIGDHSLLQMSTLHINSFLTDIKSLANVLYIMDWSNIHSADLAREVYSLVSKENYKMVSGAELRDLSHIVHYIALSNTELKNLDPLYIIIRETLRKDEEVQARDLIMIIESMIINAQHTRHKQLLKEIEEKATVLCGPASTIETLSNSLSRLTDVKYTLKDNGLGNYIVQINA</sequence>